<dbReference type="AlphaFoldDB" id="A0A0D2DM58"/>
<feature type="region of interest" description="Disordered" evidence="1">
    <location>
        <begin position="823"/>
        <end position="863"/>
    </location>
</feature>
<dbReference type="Proteomes" id="UP000054266">
    <property type="component" value="Unassembled WGS sequence"/>
</dbReference>
<proteinExistence type="predicted"/>
<evidence type="ECO:0000313" key="3">
    <source>
        <dbReference type="EMBL" id="KIW63447.1"/>
    </source>
</evidence>
<evidence type="ECO:0000259" key="2">
    <source>
        <dbReference type="Pfam" id="PF24564"/>
    </source>
</evidence>
<dbReference type="InterPro" id="IPR056024">
    <property type="entry name" value="DUF7605"/>
</dbReference>
<reference evidence="3 4" key="1">
    <citation type="submission" date="2015-01" db="EMBL/GenBank/DDBJ databases">
        <title>The Genome Sequence of Capronia semiimmersa CBS27337.</title>
        <authorList>
            <consortium name="The Broad Institute Genomics Platform"/>
            <person name="Cuomo C."/>
            <person name="de Hoog S."/>
            <person name="Gorbushina A."/>
            <person name="Stielow B."/>
            <person name="Teixiera M."/>
            <person name="Abouelleil A."/>
            <person name="Chapman S.B."/>
            <person name="Priest M."/>
            <person name="Young S.K."/>
            <person name="Wortman J."/>
            <person name="Nusbaum C."/>
            <person name="Birren B."/>
        </authorList>
    </citation>
    <scope>NUCLEOTIDE SEQUENCE [LARGE SCALE GENOMIC DNA]</scope>
    <source>
        <strain evidence="3 4">CBS 27337</strain>
    </source>
</reference>
<dbReference type="Pfam" id="PF24564">
    <property type="entry name" value="DUF7605"/>
    <property type="match status" value="1"/>
</dbReference>
<feature type="domain" description="DUF7605" evidence="2">
    <location>
        <begin position="558"/>
        <end position="712"/>
    </location>
</feature>
<name>A0A0D2DM58_9EURO</name>
<dbReference type="InterPro" id="IPR027417">
    <property type="entry name" value="P-loop_NTPase"/>
</dbReference>
<organism evidence="3 4">
    <name type="scientific">Phialophora macrospora</name>
    <dbReference type="NCBI Taxonomy" id="1851006"/>
    <lineage>
        <taxon>Eukaryota</taxon>
        <taxon>Fungi</taxon>
        <taxon>Dikarya</taxon>
        <taxon>Ascomycota</taxon>
        <taxon>Pezizomycotina</taxon>
        <taxon>Eurotiomycetes</taxon>
        <taxon>Chaetothyriomycetidae</taxon>
        <taxon>Chaetothyriales</taxon>
        <taxon>Herpotrichiellaceae</taxon>
        <taxon>Phialophora</taxon>
    </lineage>
</organism>
<sequence>MESQANANIVSSIETEPGQNLHHNLPHLHPNFKLAIKLTKESVDQHIIKTYKGANAKHGNCAEGLLREAEHFQKFVMSYERKIGVVGPSAAGKSSLICSLLEHEDIAIVEARGKAVTTFPVHYRSRGPQHGAKYTVSVVFPCPDEVATLLGVLLREYNPQYFIGEDEEMSPAEEKDMNDSEMAAGDALEALFGKMEGFSLERFKIGTGITTEDSARQDLGKWIDKLPFPLGSREGTWEKEAETVADLRGCLKLFRDNGLWPIIESLAVYLDAPLLASGFVLIDLPGYHDSNRAREKIARAEQAKCDDIMVVSHIARANDSPILQAVVEENASRSKEGGRLATQSITAVCTHSNVMSKDLEEDVDPEALTKATEKISRLKAENAPYGTVELAKQERNNLLMEGRNKRVTDALYATFGPKLAPGRFHVSCVDNLLFQEEKEKWAVASGIPGLQEHTANLTGKILFELVYEHTRSEHRAVLEAFNSWVAASRMRPGTVDFVLPAPCALQAFVANVSKHTRFLTDRFQHWILSNLKEQAPSILARIKKQVWWWRGQITPHALGALCRKQGVHMARSEKEHKVWNLNAELTDCFHSPHEDKERWPKFEAEADSLFDTIKEDAAKALNDYISVCAGLGAPAHVQAALRARQNQLRNVFSSARHDYYDGWDKIKRKATRGADLCYIRHVMLKTYEKAATTRGKGCGAVRRKMLEDRVCSAKFITDVCSEMASDLESLMLDVQTEMRVQLTLSIKAIEEVVNSFQGKRENIELFKLYPAFGRETESALEAAKTTMDEVETLTQPVCAEAIVRWPSLAPLLADKDITTADDDITDDRILGPPPAKRIKRGTFSPEVAPGTSSDPEDETNCSDLEYGTGWFDSEDETCFLIPDLLQHSSTRTSSNRNRNKRRTA</sequence>
<dbReference type="EMBL" id="KN846962">
    <property type="protein sequence ID" value="KIW63447.1"/>
    <property type="molecule type" value="Genomic_DNA"/>
</dbReference>
<dbReference type="PANTHER" id="PTHR36681:SF3">
    <property type="entry name" value="NUCLEAR GTPASE, GERMINAL CENTER-ASSOCIATED, TANDEM DUPLICATE 3"/>
    <property type="match status" value="1"/>
</dbReference>
<dbReference type="SUPFAM" id="SSF52540">
    <property type="entry name" value="P-loop containing nucleoside triphosphate hydrolases"/>
    <property type="match status" value="1"/>
</dbReference>
<dbReference type="Gene3D" id="3.40.50.300">
    <property type="entry name" value="P-loop containing nucleotide triphosphate hydrolases"/>
    <property type="match status" value="1"/>
</dbReference>
<evidence type="ECO:0000256" key="1">
    <source>
        <dbReference type="SAM" id="MobiDB-lite"/>
    </source>
</evidence>
<dbReference type="STRING" id="5601.A0A0D2DM58"/>
<protein>
    <recommendedName>
        <fullName evidence="2">DUF7605 domain-containing protein</fullName>
    </recommendedName>
</protein>
<dbReference type="PANTHER" id="PTHR36681">
    <property type="entry name" value="NUCLEAR GTPASE, GERMINAL CENTER-ASSOCIATED, TANDEM DUPLICATE 3"/>
    <property type="match status" value="1"/>
</dbReference>
<keyword evidence="4" id="KW-1185">Reference proteome</keyword>
<gene>
    <name evidence="3" type="ORF">PV04_10283</name>
</gene>
<evidence type="ECO:0000313" key="4">
    <source>
        <dbReference type="Proteomes" id="UP000054266"/>
    </source>
</evidence>
<accession>A0A0D2DM58</accession>
<dbReference type="HOGENOM" id="CLU_010389_2_1_1"/>